<dbReference type="InterPro" id="IPR009019">
    <property type="entry name" value="KH_sf_prok-type"/>
</dbReference>
<dbReference type="InterPro" id="IPR015946">
    <property type="entry name" value="KH_dom-like_a/b"/>
</dbReference>
<comment type="similarity">
    <text evidence="1 8 9">Belongs to the universal ribosomal protein uS3 family.</text>
</comment>
<dbReference type="GO" id="GO:0006412">
    <property type="term" value="P:translation"/>
    <property type="evidence" value="ECO:0007669"/>
    <property type="project" value="UniProtKB-UniRule"/>
</dbReference>
<dbReference type="PANTHER" id="PTHR11760:SF19">
    <property type="entry name" value="SMALL RIBOSOMAL SUBUNIT PROTEIN US3C"/>
    <property type="match status" value="1"/>
</dbReference>
<organism evidence="12 13">
    <name type="scientific">Candidatus Scatomorpha pullistercoris</name>
    <dbReference type="NCBI Taxonomy" id="2840929"/>
    <lineage>
        <taxon>Bacteria</taxon>
        <taxon>Bacillati</taxon>
        <taxon>Bacillota</taxon>
        <taxon>Clostridia</taxon>
        <taxon>Eubacteriales</taxon>
        <taxon>Candidatus Scatomorpha</taxon>
    </lineage>
</organism>
<protein>
    <recommendedName>
        <fullName evidence="7 8">Small ribosomal subunit protein uS3</fullName>
    </recommendedName>
</protein>
<dbReference type="SUPFAM" id="SSF54821">
    <property type="entry name" value="Ribosomal protein S3 C-terminal domain"/>
    <property type="match status" value="1"/>
</dbReference>
<dbReference type="GO" id="GO:0003729">
    <property type="term" value="F:mRNA binding"/>
    <property type="evidence" value="ECO:0007669"/>
    <property type="project" value="UniProtKB-UniRule"/>
</dbReference>
<dbReference type="PANTHER" id="PTHR11760">
    <property type="entry name" value="30S/40S RIBOSOMAL PROTEIN S3"/>
    <property type="match status" value="1"/>
</dbReference>
<comment type="function">
    <text evidence="6 8">Binds the lower part of the 30S subunit head. Binds mRNA in the 70S ribosome, positioning it for translation.</text>
</comment>
<dbReference type="SMART" id="SM00322">
    <property type="entry name" value="KH"/>
    <property type="match status" value="1"/>
</dbReference>
<evidence type="ECO:0000256" key="3">
    <source>
        <dbReference type="ARBA" id="ARBA00022884"/>
    </source>
</evidence>
<evidence type="ECO:0000256" key="2">
    <source>
        <dbReference type="ARBA" id="ARBA00022730"/>
    </source>
</evidence>
<dbReference type="InterPro" id="IPR057258">
    <property type="entry name" value="Ribosomal_uS3"/>
</dbReference>
<feature type="region of interest" description="Disordered" evidence="10">
    <location>
        <begin position="214"/>
        <end position="289"/>
    </location>
</feature>
<name>A0A9D1G6S0_9FIRM</name>
<dbReference type="PROSITE" id="PS50823">
    <property type="entry name" value="KH_TYPE_2"/>
    <property type="match status" value="1"/>
</dbReference>
<evidence type="ECO:0000313" key="13">
    <source>
        <dbReference type="Proteomes" id="UP000886876"/>
    </source>
</evidence>
<dbReference type="GO" id="GO:0019843">
    <property type="term" value="F:rRNA binding"/>
    <property type="evidence" value="ECO:0007669"/>
    <property type="project" value="UniProtKB-UniRule"/>
</dbReference>
<evidence type="ECO:0000256" key="8">
    <source>
        <dbReference type="HAMAP-Rule" id="MF_01309"/>
    </source>
</evidence>
<dbReference type="EMBL" id="DVJS01000265">
    <property type="protein sequence ID" value="HIS98415.1"/>
    <property type="molecule type" value="Genomic_DNA"/>
</dbReference>
<evidence type="ECO:0000256" key="6">
    <source>
        <dbReference type="ARBA" id="ARBA00024998"/>
    </source>
</evidence>
<comment type="subunit">
    <text evidence="8">Part of the 30S ribosomal subunit. Forms a tight complex with proteins S10 and S14.</text>
</comment>
<keyword evidence="5 8" id="KW-0687">Ribonucleoprotein</keyword>
<dbReference type="PROSITE" id="PS00548">
    <property type="entry name" value="RIBOSOMAL_S3"/>
    <property type="match status" value="1"/>
</dbReference>
<evidence type="ECO:0000256" key="10">
    <source>
        <dbReference type="SAM" id="MobiDB-lite"/>
    </source>
</evidence>
<dbReference type="AlphaFoldDB" id="A0A9D1G6S0"/>
<evidence type="ECO:0000256" key="1">
    <source>
        <dbReference type="ARBA" id="ARBA00010761"/>
    </source>
</evidence>
<dbReference type="InterPro" id="IPR018280">
    <property type="entry name" value="Ribosomal_uS3_CS"/>
</dbReference>
<dbReference type="Pfam" id="PF00189">
    <property type="entry name" value="Ribosomal_S3_C"/>
    <property type="match status" value="1"/>
</dbReference>
<dbReference type="CDD" id="cd02412">
    <property type="entry name" value="KH-II_30S_S3"/>
    <property type="match status" value="1"/>
</dbReference>
<dbReference type="Proteomes" id="UP000886876">
    <property type="component" value="Unassembled WGS sequence"/>
</dbReference>
<dbReference type="InterPro" id="IPR004087">
    <property type="entry name" value="KH_dom"/>
</dbReference>
<keyword evidence="2 8" id="KW-0699">rRNA-binding</keyword>
<evidence type="ECO:0000256" key="5">
    <source>
        <dbReference type="ARBA" id="ARBA00023274"/>
    </source>
</evidence>
<reference evidence="12" key="2">
    <citation type="journal article" date="2021" name="PeerJ">
        <title>Extensive microbial diversity within the chicken gut microbiome revealed by metagenomics and culture.</title>
        <authorList>
            <person name="Gilroy R."/>
            <person name="Ravi A."/>
            <person name="Getino M."/>
            <person name="Pursley I."/>
            <person name="Horton D.L."/>
            <person name="Alikhan N.F."/>
            <person name="Baker D."/>
            <person name="Gharbi K."/>
            <person name="Hall N."/>
            <person name="Watson M."/>
            <person name="Adriaenssens E.M."/>
            <person name="Foster-Nyarko E."/>
            <person name="Jarju S."/>
            <person name="Secka A."/>
            <person name="Antonio M."/>
            <person name="Oren A."/>
            <person name="Chaudhuri R.R."/>
            <person name="La Ragione R."/>
            <person name="Hildebrand F."/>
            <person name="Pallen M.J."/>
        </authorList>
    </citation>
    <scope>NUCLEOTIDE SEQUENCE</scope>
    <source>
        <strain evidence="12">ChiHecec3B27-6122</strain>
    </source>
</reference>
<evidence type="ECO:0000259" key="11">
    <source>
        <dbReference type="PROSITE" id="PS50823"/>
    </source>
</evidence>
<dbReference type="Gene3D" id="3.30.300.20">
    <property type="match status" value="1"/>
</dbReference>
<dbReference type="InterPro" id="IPR004044">
    <property type="entry name" value="KH_dom_type_2"/>
</dbReference>
<keyword evidence="3 8" id="KW-0694">RNA-binding</keyword>
<sequence length="289" mass="32293">MGQKVNPHGLRVGVIKDWDSRWYARNDKVGDLIVEDYNIRKFLKKTLYSAGVPTIEIERDSNKVRIYIHCSRPGVVIGKGGAEIEKLQAQVSKMIGKPVALSIVEVRTPDTNAQLVAENIAGQLERRIGFRRAMKNSIGRAMRMGAKGIKVMCGGRLGGAEIARSECYHEGTIPLQTLRADIDYGFAEAATTYGRIGVKVWIYNGEVLSQTLRTTPRTMDLSKPQERRRDRRDDRRGGYNRDRQGGGYNRDNNRQGGYNRDNRQGGYNRGPRPAGQGAPRTENKEGGSN</sequence>
<accession>A0A9D1G6S0</accession>
<dbReference type="HAMAP" id="MF_01309_B">
    <property type="entry name" value="Ribosomal_uS3_B"/>
    <property type="match status" value="1"/>
</dbReference>
<feature type="domain" description="KH type-2" evidence="11">
    <location>
        <begin position="39"/>
        <end position="107"/>
    </location>
</feature>
<dbReference type="SUPFAM" id="SSF54814">
    <property type="entry name" value="Prokaryotic type KH domain (KH-domain type II)"/>
    <property type="match status" value="1"/>
</dbReference>
<dbReference type="InterPro" id="IPR036419">
    <property type="entry name" value="Ribosomal_S3_C_sf"/>
</dbReference>
<dbReference type="GO" id="GO:0022627">
    <property type="term" value="C:cytosolic small ribosomal subunit"/>
    <property type="evidence" value="ECO:0007669"/>
    <property type="project" value="TreeGrafter"/>
</dbReference>
<dbReference type="InterPro" id="IPR005704">
    <property type="entry name" value="Ribosomal_uS3_bac-typ"/>
</dbReference>
<reference evidence="12" key="1">
    <citation type="submission" date="2020-10" db="EMBL/GenBank/DDBJ databases">
        <authorList>
            <person name="Gilroy R."/>
        </authorList>
    </citation>
    <scope>NUCLEOTIDE SEQUENCE</scope>
    <source>
        <strain evidence="12">ChiHecec3B27-6122</strain>
    </source>
</reference>
<dbReference type="Pfam" id="PF07650">
    <property type="entry name" value="KH_2"/>
    <property type="match status" value="1"/>
</dbReference>
<gene>
    <name evidence="8 12" type="primary">rpsC</name>
    <name evidence="12" type="ORF">IAD42_10605</name>
</gene>
<evidence type="ECO:0000256" key="7">
    <source>
        <dbReference type="ARBA" id="ARBA00035257"/>
    </source>
</evidence>
<feature type="compositionally biased region" description="Low complexity" evidence="10">
    <location>
        <begin position="254"/>
        <end position="270"/>
    </location>
</feature>
<evidence type="ECO:0000256" key="9">
    <source>
        <dbReference type="RuleBase" id="RU003624"/>
    </source>
</evidence>
<dbReference type="Gene3D" id="3.30.1140.32">
    <property type="entry name" value="Ribosomal protein S3, C-terminal domain"/>
    <property type="match status" value="1"/>
</dbReference>
<dbReference type="GO" id="GO:0003735">
    <property type="term" value="F:structural constituent of ribosome"/>
    <property type="evidence" value="ECO:0007669"/>
    <property type="project" value="InterPro"/>
</dbReference>
<evidence type="ECO:0000256" key="4">
    <source>
        <dbReference type="ARBA" id="ARBA00022980"/>
    </source>
</evidence>
<dbReference type="NCBIfam" id="TIGR01009">
    <property type="entry name" value="rpsC_bact"/>
    <property type="match status" value="1"/>
</dbReference>
<evidence type="ECO:0000313" key="12">
    <source>
        <dbReference type="EMBL" id="HIS98415.1"/>
    </source>
</evidence>
<dbReference type="FunFam" id="3.30.300.20:FF:000001">
    <property type="entry name" value="30S ribosomal protein S3"/>
    <property type="match status" value="1"/>
</dbReference>
<comment type="caution">
    <text evidence="12">The sequence shown here is derived from an EMBL/GenBank/DDBJ whole genome shotgun (WGS) entry which is preliminary data.</text>
</comment>
<keyword evidence="4 8" id="KW-0689">Ribosomal protein</keyword>
<dbReference type="InterPro" id="IPR001351">
    <property type="entry name" value="Ribosomal_uS3_C"/>
</dbReference>
<feature type="compositionally biased region" description="Basic and acidic residues" evidence="10">
    <location>
        <begin position="223"/>
        <end position="244"/>
    </location>
</feature>
<dbReference type="FunFam" id="3.30.1140.32:FF:000002">
    <property type="entry name" value="30S ribosomal protein S3"/>
    <property type="match status" value="1"/>
</dbReference>
<proteinExistence type="inferred from homology"/>